<dbReference type="SUPFAM" id="SSF50998">
    <property type="entry name" value="Quinoprotein alcohol dehydrogenase-like"/>
    <property type="match status" value="1"/>
</dbReference>
<dbReference type="InterPro" id="IPR015943">
    <property type="entry name" value="WD40/YVTN_repeat-like_dom_sf"/>
</dbReference>
<dbReference type="EMBL" id="CAUYUE010000006">
    <property type="protein sequence ID" value="CAK0781593.1"/>
    <property type="molecule type" value="Genomic_DNA"/>
</dbReference>
<dbReference type="AlphaFoldDB" id="A0AAV1I4F6"/>
<feature type="signal peptide" evidence="1">
    <location>
        <begin position="1"/>
        <end position="17"/>
    </location>
</feature>
<keyword evidence="3" id="KW-1185">Reference proteome</keyword>
<comment type="caution">
    <text evidence="2">The sequence shown here is derived from an EMBL/GenBank/DDBJ whole genome shotgun (WGS) entry which is preliminary data.</text>
</comment>
<organism evidence="2 3">
    <name type="scientific">Coccomyxa viridis</name>
    <dbReference type="NCBI Taxonomy" id="1274662"/>
    <lineage>
        <taxon>Eukaryota</taxon>
        <taxon>Viridiplantae</taxon>
        <taxon>Chlorophyta</taxon>
        <taxon>core chlorophytes</taxon>
        <taxon>Trebouxiophyceae</taxon>
        <taxon>Trebouxiophyceae incertae sedis</taxon>
        <taxon>Coccomyxaceae</taxon>
        <taxon>Coccomyxa</taxon>
    </lineage>
</organism>
<feature type="chain" id="PRO_5043807762" evidence="1">
    <location>
        <begin position="18"/>
        <end position="183"/>
    </location>
</feature>
<dbReference type="InterPro" id="IPR011047">
    <property type="entry name" value="Quinoprotein_ADH-like_sf"/>
</dbReference>
<sequence length="183" mass="19126">MLEAFVFIAGIAGPSLATFGDAQVVSTWGKPDRERKAAGCIAISSRTLKSQGRIYAATGQCDGSIRILDAISGDIAAEIQCAVDVDRSSAPDDRAVDIGEDGSKAAFGSEGAELSIWDIVTQQRSYIAKGSKPNRIGLVDHPNNTAVAFIPGTDATKASVFGLQLQLARLKSLISEQAGCQVL</sequence>
<gene>
    <name evidence="2" type="ORF">CVIRNUC_005416</name>
</gene>
<reference evidence="2 3" key="1">
    <citation type="submission" date="2023-10" db="EMBL/GenBank/DDBJ databases">
        <authorList>
            <person name="Maclean D."/>
            <person name="Macfadyen A."/>
        </authorList>
    </citation>
    <scope>NUCLEOTIDE SEQUENCE [LARGE SCALE GENOMIC DNA]</scope>
</reference>
<proteinExistence type="predicted"/>
<dbReference type="Gene3D" id="2.130.10.10">
    <property type="entry name" value="YVTN repeat-like/Quinoprotein amine dehydrogenase"/>
    <property type="match status" value="1"/>
</dbReference>
<evidence type="ECO:0000256" key="1">
    <source>
        <dbReference type="SAM" id="SignalP"/>
    </source>
</evidence>
<evidence type="ECO:0000313" key="3">
    <source>
        <dbReference type="Proteomes" id="UP001314263"/>
    </source>
</evidence>
<keyword evidence="1" id="KW-0732">Signal</keyword>
<name>A0AAV1I4F6_9CHLO</name>
<accession>A0AAV1I4F6</accession>
<evidence type="ECO:0000313" key="2">
    <source>
        <dbReference type="EMBL" id="CAK0781593.1"/>
    </source>
</evidence>
<protein>
    <submittedName>
        <fullName evidence="2">Uncharacterized protein</fullName>
    </submittedName>
</protein>
<dbReference type="Proteomes" id="UP001314263">
    <property type="component" value="Unassembled WGS sequence"/>
</dbReference>